<sequence length="94" mass="10655">MRVQRTTYEGTATETQSLLAEKRKLPQDMILSTEDGQDKASVVIDNVYDGLGERYLEDDYFADRAILTLLNVDVLKLNDSYKLYSGEDQKICVG</sequence>
<dbReference type="EMBL" id="NBNE01005920">
    <property type="protein sequence ID" value="OWZ02811.1"/>
    <property type="molecule type" value="Genomic_DNA"/>
</dbReference>
<evidence type="ECO:0000313" key="1">
    <source>
        <dbReference type="EMBL" id="OWZ02811.1"/>
    </source>
</evidence>
<name>A0A225VBB6_9STRA</name>
<organism evidence="1 2">
    <name type="scientific">Phytophthora megakarya</name>
    <dbReference type="NCBI Taxonomy" id="4795"/>
    <lineage>
        <taxon>Eukaryota</taxon>
        <taxon>Sar</taxon>
        <taxon>Stramenopiles</taxon>
        <taxon>Oomycota</taxon>
        <taxon>Peronosporomycetes</taxon>
        <taxon>Peronosporales</taxon>
        <taxon>Peronosporaceae</taxon>
        <taxon>Phytophthora</taxon>
    </lineage>
</organism>
<keyword evidence="2" id="KW-1185">Reference proteome</keyword>
<comment type="caution">
    <text evidence="1">The sequence shown here is derived from an EMBL/GenBank/DDBJ whole genome shotgun (WGS) entry which is preliminary data.</text>
</comment>
<gene>
    <name evidence="1" type="ORF">PHMEG_00025557</name>
</gene>
<dbReference type="Proteomes" id="UP000198211">
    <property type="component" value="Unassembled WGS sequence"/>
</dbReference>
<evidence type="ECO:0000313" key="2">
    <source>
        <dbReference type="Proteomes" id="UP000198211"/>
    </source>
</evidence>
<proteinExistence type="predicted"/>
<accession>A0A225VBB6</accession>
<reference evidence="2" key="1">
    <citation type="submission" date="2017-03" db="EMBL/GenBank/DDBJ databases">
        <title>Phytopthora megakarya and P. palmivora, two closely related causual agents of cacao black pod achieved similar genome size and gene model numbers by different mechanisms.</title>
        <authorList>
            <person name="Ali S."/>
            <person name="Shao J."/>
            <person name="Larry D.J."/>
            <person name="Kronmiller B."/>
            <person name="Shen D."/>
            <person name="Strem M.D."/>
            <person name="Melnick R.L."/>
            <person name="Guiltinan M.J."/>
            <person name="Tyler B.M."/>
            <person name="Meinhardt L.W."/>
            <person name="Bailey B.A."/>
        </authorList>
    </citation>
    <scope>NUCLEOTIDE SEQUENCE [LARGE SCALE GENOMIC DNA]</scope>
    <source>
        <strain evidence="2">zdho120</strain>
    </source>
</reference>
<dbReference type="AlphaFoldDB" id="A0A225VBB6"/>
<protein>
    <submittedName>
        <fullName evidence="1">Uncharacterized protein</fullName>
    </submittedName>
</protein>